<keyword evidence="2" id="KW-1185">Reference proteome</keyword>
<dbReference type="Gene3D" id="1.20.1250.10">
    <property type="match status" value="1"/>
</dbReference>
<protein>
    <submittedName>
        <fullName evidence="1">Uncharacterized LOC115393372</fullName>
    </submittedName>
</protein>
<dbReference type="PANTHER" id="PTHR10511">
    <property type="entry name" value="GRANULOCYTE COLONY-STIMULATING FACTOR"/>
    <property type="match status" value="1"/>
</dbReference>
<gene>
    <name evidence="1" type="primary">LOC115393372</name>
</gene>
<reference evidence="1" key="1">
    <citation type="submission" date="2019-06" db="EMBL/GenBank/DDBJ databases">
        <authorList>
            <consortium name="Wellcome Sanger Institute Data Sharing"/>
        </authorList>
    </citation>
    <scope>NUCLEOTIDE SEQUENCE [LARGE SCALE GENOMIC DNA]</scope>
</reference>
<dbReference type="Proteomes" id="UP000472267">
    <property type="component" value="Chromosome 8"/>
</dbReference>
<dbReference type="GO" id="GO:0005125">
    <property type="term" value="F:cytokine activity"/>
    <property type="evidence" value="ECO:0007669"/>
    <property type="project" value="InterPro"/>
</dbReference>
<accession>A0A672HAZ2</accession>
<evidence type="ECO:0000313" key="1">
    <source>
        <dbReference type="Ensembl" id="ENSSFAP00005026343.1"/>
    </source>
</evidence>
<dbReference type="InterPro" id="IPR040117">
    <property type="entry name" value="GCSF/MGF"/>
</dbReference>
<dbReference type="PANTHER" id="PTHR10511:SF2">
    <property type="entry name" value="GRANULOCYTE COLONY-STIMULATING FACTOR"/>
    <property type="match status" value="1"/>
</dbReference>
<dbReference type="SUPFAM" id="SSF47266">
    <property type="entry name" value="4-helical cytokines"/>
    <property type="match status" value="1"/>
</dbReference>
<dbReference type="Ensembl" id="ENSSFAT00005027376.1">
    <property type="protein sequence ID" value="ENSSFAP00005026343.1"/>
    <property type="gene ID" value="ENSSFAG00005013513.1"/>
</dbReference>
<organism evidence="1 2">
    <name type="scientific">Salarias fasciatus</name>
    <name type="common">Jewelled blenny</name>
    <name type="synonym">Blennius fasciatus</name>
    <dbReference type="NCBI Taxonomy" id="181472"/>
    <lineage>
        <taxon>Eukaryota</taxon>
        <taxon>Metazoa</taxon>
        <taxon>Chordata</taxon>
        <taxon>Craniata</taxon>
        <taxon>Vertebrata</taxon>
        <taxon>Euteleostomi</taxon>
        <taxon>Actinopterygii</taxon>
        <taxon>Neopterygii</taxon>
        <taxon>Teleostei</taxon>
        <taxon>Neoteleostei</taxon>
        <taxon>Acanthomorphata</taxon>
        <taxon>Ovalentaria</taxon>
        <taxon>Blenniimorphae</taxon>
        <taxon>Blenniiformes</taxon>
        <taxon>Blennioidei</taxon>
        <taxon>Blenniidae</taxon>
        <taxon>Salariinae</taxon>
        <taxon>Salarias</taxon>
    </lineage>
</organism>
<sequence length="200" mass="21931">MASVARGAPLSARADRGNFSALVEERRFQELVQRSRSLAHKILQAIPDTHKSCVYTETLKLNSSENAKLGRMAATIRLPDAPVLKVASENVTVEQSLKQMHEGLQLQEASLGSVAPRLEHKEKVMELQADVRDLAVQISMMLDLLQADSSSPPSVALHLPGEYEVQVAAHLTLARLQDFGRDVVRCLRILDRSGEDGADS</sequence>
<name>A0A672HAZ2_SALFA</name>
<proteinExistence type="predicted"/>
<dbReference type="GeneID" id="115393372"/>
<evidence type="ECO:0000313" key="2">
    <source>
        <dbReference type="Proteomes" id="UP000472267"/>
    </source>
</evidence>
<reference evidence="1" key="3">
    <citation type="submission" date="2025-09" db="UniProtKB">
        <authorList>
            <consortium name="Ensembl"/>
        </authorList>
    </citation>
    <scope>IDENTIFICATION</scope>
</reference>
<dbReference type="OMA" id="DTHKSCI"/>
<dbReference type="InParanoid" id="A0A672HAZ2"/>
<dbReference type="OrthoDB" id="8841348at2759"/>
<reference evidence="1" key="2">
    <citation type="submission" date="2025-08" db="UniProtKB">
        <authorList>
            <consortium name="Ensembl"/>
        </authorList>
    </citation>
    <scope>IDENTIFICATION</scope>
</reference>
<dbReference type="InterPro" id="IPR009079">
    <property type="entry name" value="4_helix_cytokine-like_core"/>
</dbReference>
<dbReference type="GO" id="GO:0045639">
    <property type="term" value="P:positive regulation of myeloid cell differentiation"/>
    <property type="evidence" value="ECO:0007669"/>
    <property type="project" value="InterPro"/>
</dbReference>
<dbReference type="AlphaFoldDB" id="A0A672HAZ2"/>
<dbReference type="RefSeq" id="XP_029954217.1">
    <property type="nucleotide sequence ID" value="XM_030098357.1"/>
</dbReference>